<keyword evidence="3" id="KW-1185">Reference proteome</keyword>
<gene>
    <name evidence="2" type="ORF">FE785_09160</name>
</gene>
<keyword evidence="1" id="KW-1133">Transmembrane helix</keyword>
<keyword evidence="1" id="KW-0472">Membrane</keyword>
<name>A0A4P9K6R5_9GAMM</name>
<keyword evidence="1" id="KW-0812">Transmembrane</keyword>
<feature type="transmembrane region" description="Helical" evidence="1">
    <location>
        <begin position="12"/>
        <end position="37"/>
    </location>
</feature>
<proteinExistence type="predicted"/>
<dbReference type="OrthoDB" id="7067387at2"/>
<evidence type="ECO:0000313" key="2">
    <source>
        <dbReference type="EMBL" id="QCU90784.1"/>
    </source>
</evidence>
<dbReference type="Proteomes" id="UP000304864">
    <property type="component" value="Chromosome"/>
</dbReference>
<dbReference type="KEGG" id="thig:FE785_09160"/>
<dbReference type="SUPFAM" id="SSF54523">
    <property type="entry name" value="Pili subunits"/>
    <property type="match status" value="1"/>
</dbReference>
<sequence>MKQTKISPHHSAQYGFSLLELTIVLGIVGLIAIGSLLSFSEQKVNAEWLGSKAKLNLVKTALLDFADENKFLPCPDVNGLGYESRQTEKGKIPAIPAIPATPAIPKTDTAPTIPAVPATPAQPAIPNIDVSVCTTASGTVPYEMLGLSAADVEDAWGNPFVYAIDAGATQADDLLDCPTDSACFFNRDPIPDLPPSKVYPGKALPAFDNSTLPVKGQLGANNLMLCAASDCADIVAEGLVVVLLSQNENGNSHLGLIADEAENADNDAVFVEKNYSKSPFFDDSVVTISGQELKKPQRFEASVTYVSVTGDSNTVLTGNDLKNMGDNTVGGIGTNVGTDAAQSDSISQVFDFGADAANKEIVVSFKTHAKGSWDQPSSPRDSVTSDQASVAINGTEKVQYAYDYTDNSQQGYEQTSYVSPKSGWVPVMDASGNESWQYVSSGDTVTTYVDYWNTSENFIVTADENGKVEINFTVATTANYEVIDFTDIELKLYNSPPLLPSMPSVDPISGISQTQGLQ</sequence>
<dbReference type="InterPro" id="IPR012902">
    <property type="entry name" value="N_methyl_site"/>
</dbReference>
<dbReference type="NCBIfam" id="TIGR02532">
    <property type="entry name" value="IV_pilin_GFxxxE"/>
    <property type="match status" value="1"/>
</dbReference>
<reference evidence="2 3" key="1">
    <citation type="submission" date="2019-05" db="EMBL/GenBank/DDBJ databases">
        <title>Thiomicrorhabdus sediminis sp. nov, a novel sulfur-oxidizing bacterium isolated from coastal sediment.</title>
        <authorList>
            <person name="Liu X."/>
        </authorList>
    </citation>
    <scope>NUCLEOTIDE SEQUENCE [LARGE SCALE GENOMIC DNA]</scope>
    <source>
        <strain evidence="2 3">G1</strain>
    </source>
</reference>
<dbReference type="EMBL" id="CP040602">
    <property type="protein sequence ID" value="QCU90784.1"/>
    <property type="molecule type" value="Genomic_DNA"/>
</dbReference>
<evidence type="ECO:0000313" key="3">
    <source>
        <dbReference type="Proteomes" id="UP000304864"/>
    </source>
</evidence>
<accession>A0A4P9K6R5</accession>
<organism evidence="2 3">
    <name type="scientific">Thiomicrorhabdus sediminis</name>
    <dbReference type="NCBI Taxonomy" id="2580412"/>
    <lineage>
        <taxon>Bacteria</taxon>
        <taxon>Pseudomonadati</taxon>
        <taxon>Pseudomonadota</taxon>
        <taxon>Gammaproteobacteria</taxon>
        <taxon>Thiotrichales</taxon>
        <taxon>Piscirickettsiaceae</taxon>
        <taxon>Thiomicrorhabdus</taxon>
    </lineage>
</organism>
<dbReference type="RefSeq" id="WP_138565458.1">
    <property type="nucleotide sequence ID" value="NZ_CP040602.1"/>
</dbReference>
<evidence type="ECO:0000256" key="1">
    <source>
        <dbReference type="SAM" id="Phobius"/>
    </source>
</evidence>
<dbReference type="AlphaFoldDB" id="A0A4P9K6R5"/>
<dbReference type="InterPro" id="IPR045584">
    <property type="entry name" value="Pilin-like"/>
</dbReference>
<protein>
    <submittedName>
        <fullName evidence="2">Prepilin-type N-terminal cleavage/methylation domain-containing protein</fullName>
    </submittedName>
</protein>